<accession>A0A0G8ATH0</accession>
<dbReference type="AlphaFoldDB" id="A0A0G8ATH0"/>
<dbReference type="Proteomes" id="UP000035037">
    <property type="component" value="Unassembled WGS sequence"/>
</dbReference>
<dbReference type="GO" id="GO:0016020">
    <property type="term" value="C:membrane"/>
    <property type="evidence" value="ECO:0007669"/>
    <property type="project" value="UniProtKB-SubCell"/>
</dbReference>
<comment type="subcellular location">
    <subcellularLocation>
        <location evidence="1">Membrane</location>
        <topology evidence="1">Multi-pass membrane protein</topology>
    </subcellularLocation>
</comment>
<feature type="transmembrane region" description="Helical" evidence="5">
    <location>
        <begin position="44"/>
        <end position="65"/>
    </location>
</feature>
<evidence type="ECO:0000313" key="8">
    <source>
        <dbReference type="Proteomes" id="UP000035037"/>
    </source>
</evidence>
<name>A0A0G8ATH0_9SYNE</name>
<dbReference type="PANTHER" id="PTHR21016:SF25">
    <property type="entry name" value="TM2 DOMAIN-CONTAINING PROTEIN DDB_G0277895-RELATED"/>
    <property type="match status" value="1"/>
</dbReference>
<organism evidence="7 8">
    <name type="scientific">Candidatus Synechococcus spongiarum 15L</name>
    <dbReference type="NCBI Taxonomy" id="1608419"/>
    <lineage>
        <taxon>Bacteria</taxon>
        <taxon>Bacillati</taxon>
        <taxon>Cyanobacteriota</taxon>
        <taxon>Cyanophyceae</taxon>
        <taxon>Synechococcales</taxon>
        <taxon>Synechococcaceae</taxon>
        <taxon>Synechococcus</taxon>
    </lineage>
</organism>
<evidence type="ECO:0000256" key="2">
    <source>
        <dbReference type="ARBA" id="ARBA00022692"/>
    </source>
</evidence>
<protein>
    <recommendedName>
        <fullName evidence="6">TM2 domain-containing protein</fullName>
    </recommendedName>
</protein>
<keyword evidence="3 5" id="KW-1133">Transmembrane helix</keyword>
<dbReference type="InterPro" id="IPR050932">
    <property type="entry name" value="TM2D1-3-like"/>
</dbReference>
<dbReference type="PANTHER" id="PTHR21016">
    <property type="entry name" value="BETA-AMYLOID BINDING PROTEIN-RELATED"/>
    <property type="match status" value="1"/>
</dbReference>
<gene>
    <name evidence="7" type="ORF">TQ37_07250</name>
</gene>
<evidence type="ECO:0000256" key="4">
    <source>
        <dbReference type="ARBA" id="ARBA00023136"/>
    </source>
</evidence>
<evidence type="ECO:0000256" key="5">
    <source>
        <dbReference type="SAM" id="Phobius"/>
    </source>
</evidence>
<evidence type="ECO:0000256" key="3">
    <source>
        <dbReference type="ARBA" id="ARBA00022989"/>
    </source>
</evidence>
<dbReference type="EMBL" id="JYFQ01000144">
    <property type="protein sequence ID" value="KKZ11405.1"/>
    <property type="molecule type" value="Genomic_DNA"/>
</dbReference>
<dbReference type="PATRIC" id="fig|1608419.3.peg.569"/>
<reference evidence="7 8" key="1">
    <citation type="submission" date="2015-02" db="EMBL/GenBank/DDBJ databases">
        <authorList>
            <person name="Slaby B."/>
            <person name="Hentschel U."/>
        </authorList>
    </citation>
    <scope>NUCLEOTIDE SEQUENCE [LARGE SCALE GENOMIC DNA]</scope>
    <source>
        <strain evidence="7">15L</strain>
    </source>
</reference>
<evidence type="ECO:0000256" key="1">
    <source>
        <dbReference type="ARBA" id="ARBA00004141"/>
    </source>
</evidence>
<comment type="caution">
    <text evidence="7">The sequence shown here is derived from an EMBL/GenBank/DDBJ whole genome shotgun (WGS) entry which is preliminary data.</text>
</comment>
<evidence type="ECO:0000259" key="6">
    <source>
        <dbReference type="Pfam" id="PF05154"/>
    </source>
</evidence>
<keyword evidence="2 5" id="KW-0812">Transmembrane</keyword>
<dbReference type="Pfam" id="PF05154">
    <property type="entry name" value="TM2"/>
    <property type="match status" value="1"/>
</dbReference>
<reference evidence="7 8" key="2">
    <citation type="submission" date="2015-05" db="EMBL/GenBank/DDBJ databases">
        <title>Lifestyle Evolution in Cyanobacterial Symbionts of Sponges.</title>
        <authorList>
            <person name="Burgsdorf I."/>
            <person name="Slaby B.M."/>
            <person name="Handley K.M."/>
            <person name="Haber M."/>
            <person name="Blom J."/>
            <person name="Marshall C.W."/>
            <person name="Gilbert J.A."/>
            <person name="Hentschel U."/>
            <person name="Steindler L."/>
        </authorList>
    </citation>
    <scope>NUCLEOTIDE SEQUENCE [LARGE SCALE GENOMIC DNA]</scope>
    <source>
        <strain evidence="7">15L</strain>
    </source>
</reference>
<dbReference type="InterPro" id="IPR007829">
    <property type="entry name" value="TM2"/>
</dbReference>
<proteinExistence type="predicted"/>
<keyword evidence="4 5" id="KW-0472">Membrane</keyword>
<sequence>MTSREDRTPLHEIRRVEVAYLLWTPSLLGVAGLHRFYTGRWKTGLLWLFTGGLCGVGSLIDLFLIPAQVQSFKQLPLAHGNQPPPTLDQSILALARRRGVRGFTFNDAVLELGTSPKQIRPELEHLMQEDCLHVTNDAEGRIIYREP</sequence>
<feature type="domain" description="TM2" evidence="6">
    <location>
        <begin position="18"/>
        <end position="63"/>
    </location>
</feature>
<evidence type="ECO:0000313" key="7">
    <source>
        <dbReference type="EMBL" id="KKZ11405.1"/>
    </source>
</evidence>